<gene>
    <name evidence="2" type="ORF">Xbed_01047</name>
</gene>
<evidence type="ECO:0000313" key="2">
    <source>
        <dbReference type="EMBL" id="OTA20797.1"/>
    </source>
</evidence>
<comment type="caution">
    <text evidence="2">The sequence shown here is derived from an EMBL/GenBank/DDBJ whole genome shotgun (WGS) entry which is preliminary data.</text>
</comment>
<name>A0A1Y2SPG3_9GAMM</name>
<organism evidence="2 3">
    <name type="scientific">Xenorhabdus beddingii</name>
    <dbReference type="NCBI Taxonomy" id="40578"/>
    <lineage>
        <taxon>Bacteria</taxon>
        <taxon>Pseudomonadati</taxon>
        <taxon>Pseudomonadota</taxon>
        <taxon>Gammaproteobacteria</taxon>
        <taxon>Enterobacterales</taxon>
        <taxon>Morganellaceae</taxon>
        <taxon>Xenorhabdus</taxon>
    </lineage>
</organism>
<evidence type="ECO:0000313" key="3">
    <source>
        <dbReference type="Proteomes" id="UP000194204"/>
    </source>
</evidence>
<accession>A0A1Y2SPG3</accession>
<protein>
    <recommendedName>
        <fullName evidence="4">DUF4105 domain-containing protein</fullName>
    </recommendedName>
</protein>
<feature type="compositionally biased region" description="Polar residues" evidence="1">
    <location>
        <begin position="65"/>
        <end position="74"/>
    </location>
</feature>
<reference evidence="2 3" key="1">
    <citation type="submission" date="2017-01" db="EMBL/GenBank/DDBJ databases">
        <title>Deconstructing symbiosis and pathogenesis requirements using a combined genomic-metabolomic approach.</title>
        <authorList>
            <person name="Tobias N.J."/>
            <person name="Wolff H."/>
            <person name="Djahanschiri B."/>
            <person name="Ebersberger I."/>
            <person name="Bode H.B."/>
        </authorList>
    </citation>
    <scope>NUCLEOTIDE SEQUENCE [LARGE SCALE GENOMIC DNA]</scope>
    <source>
        <strain evidence="2 3">DSM 4764</strain>
    </source>
</reference>
<dbReference type="Proteomes" id="UP000194204">
    <property type="component" value="Unassembled WGS sequence"/>
</dbReference>
<sequence length="223" mass="25316">MNPRTKAESDILAGKAVDAVVYVWYPCRSFHFGHASIYVGGVPQHFGLGFNSENSNDINDEPPRSSHNTGHPTNDNYVSFLAEPDIPRGWLSYAGAFNSLRSDFAEAPHLEYYLIGLNVEKMQRQKNEIYNGKIYGNYRTIHSYHFIKKNCSTMVAKILQAGEVEHLLNPIQKIGYAKNIYWTPKDIAQLCNILRNNDSAVKVRGLDCPDKLELPFKTLFGFR</sequence>
<evidence type="ECO:0008006" key="4">
    <source>
        <dbReference type="Google" id="ProtNLM"/>
    </source>
</evidence>
<dbReference type="EMBL" id="MUBK01000006">
    <property type="protein sequence ID" value="OTA20797.1"/>
    <property type="molecule type" value="Genomic_DNA"/>
</dbReference>
<dbReference type="OrthoDB" id="6936320at2"/>
<dbReference type="AlphaFoldDB" id="A0A1Y2SPG3"/>
<dbReference type="STRING" id="40578.Xbed_01047"/>
<evidence type="ECO:0000256" key="1">
    <source>
        <dbReference type="SAM" id="MobiDB-lite"/>
    </source>
</evidence>
<proteinExistence type="predicted"/>
<feature type="region of interest" description="Disordered" evidence="1">
    <location>
        <begin position="53"/>
        <end position="74"/>
    </location>
</feature>
<dbReference type="RefSeq" id="WP_086111870.1">
    <property type="nucleotide sequence ID" value="NZ_CAWNHF010000167.1"/>
</dbReference>
<keyword evidence="3" id="KW-1185">Reference proteome</keyword>